<dbReference type="AlphaFoldDB" id="A0A2Z7BMM8"/>
<dbReference type="EMBL" id="KV004023">
    <property type="protein sequence ID" value="KZV35801.1"/>
    <property type="molecule type" value="Genomic_DNA"/>
</dbReference>
<evidence type="ECO:0000256" key="1">
    <source>
        <dbReference type="SAM" id="Phobius"/>
    </source>
</evidence>
<evidence type="ECO:0000313" key="3">
    <source>
        <dbReference type="Proteomes" id="UP000250235"/>
    </source>
</evidence>
<dbReference type="Proteomes" id="UP000250235">
    <property type="component" value="Unassembled WGS sequence"/>
</dbReference>
<evidence type="ECO:0000313" key="2">
    <source>
        <dbReference type="EMBL" id="KZV35801.1"/>
    </source>
</evidence>
<feature type="transmembrane region" description="Helical" evidence="1">
    <location>
        <begin position="140"/>
        <end position="161"/>
    </location>
</feature>
<keyword evidence="3" id="KW-1185">Reference proteome</keyword>
<protein>
    <submittedName>
        <fullName evidence="2">Uncharacterized protein</fullName>
    </submittedName>
</protein>
<keyword evidence="1" id="KW-0812">Transmembrane</keyword>
<keyword evidence="1" id="KW-0472">Membrane</keyword>
<gene>
    <name evidence="2" type="ORF">F511_38944</name>
</gene>
<feature type="transmembrane region" description="Helical" evidence="1">
    <location>
        <begin position="182"/>
        <end position="204"/>
    </location>
</feature>
<accession>A0A2Z7BMM8</accession>
<reference evidence="2 3" key="1">
    <citation type="journal article" date="2015" name="Proc. Natl. Acad. Sci. U.S.A.">
        <title>The resurrection genome of Boea hygrometrica: A blueprint for survival of dehydration.</title>
        <authorList>
            <person name="Xiao L."/>
            <person name="Yang G."/>
            <person name="Zhang L."/>
            <person name="Yang X."/>
            <person name="Zhao S."/>
            <person name="Ji Z."/>
            <person name="Zhou Q."/>
            <person name="Hu M."/>
            <person name="Wang Y."/>
            <person name="Chen M."/>
            <person name="Xu Y."/>
            <person name="Jin H."/>
            <person name="Xiao X."/>
            <person name="Hu G."/>
            <person name="Bao F."/>
            <person name="Hu Y."/>
            <person name="Wan P."/>
            <person name="Li L."/>
            <person name="Deng X."/>
            <person name="Kuang T."/>
            <person name="Xiang C."/>
            <person name="Zhu J.K."/>
            <person name="Oliver M.J."/>
            <person name="He Y."/>
        </authorList>
    </citation>
    <scope>NUCLEOTIDE SEQUENCE [LARGE SCALE GENOMIC DNA]</scope>
    <source>
        <strain evidence="3">cv. XS01</strain>
    </source>
</reference>
<keyword evidence="1" id="KW-1133">Transmembrane helix</keyword>
<organism evidence="2 3">
    <name type="scientific">Dorcoceras hygrometricum</name>
    <dbReference type="NCBI Taxonomy" id="472368"/>
    <lineage>
        <taxon>Eukaryota</taxon>
        <taxon>Viridiplantae</taxon>
        <taxon>Streptophyta</taxon>
        <taxon>Embryophyta</taxon>
        <taxon>Tracheophyta</taxon>
        <taxon>Spermatophyta</taxon>
        <taxon>Magnoliopsida</taxon>
        <taxon>eudicotyledons</taxon>
        <taxon>Gunneridae</taxon>
        <taxon>Pentapetalae</taxon>
        <taxon>asterids</taxon>
        <taxon>lamiids</taxon>
        <taxon>Lamiales</taxon>
        <taxon>Gesneriaceae</taxon>
        <taxon>Didymocarpoideae</taxon>
        <taxon>Trichosporeae</taxon>
        <taxon>Loxocarpinae</taxon>
        <taxon>Dorcoceras</taxon>
    </lineage>
</organism>
<feature type="transmembrane region" description="Helical" evidence="1">
    <location>
        <begin position="92"/>
        <end position="109"/>
    </location>
</feature>
<proteinExistence type="predicted"/>
<name>A0A2Z7BMM8_9LAMI</name>
<sequence length="219" mass="25164">MQEQFKSSSETKRRKDLVKCGTVQKQIKCSVQVWCSSAEPSYFNERIDELEENDDRLPLKCRFSREIGRSQAPRRQQVACDWIHLPVRRRSISFVWIIHLLVLLYHPAYCDDVIIVDPSAEATAGFHCSFLLIADVTADFIFPLALQLIFSHQLIFLHLLIMISSPMTSSSMVHLDVPAGSLLMFQLVHIFFSACSWFLSFQLIHYAPAGSTWPPPDYE</sequence>